<dbReference type="AlphaFoldDB" id="A0A1E4T227"/>
<dbReference type="Proteomes" id="UP000094801">
    <property type="component" value="Unassembled WGS sequence"/>
</dbReference>
<protein>
    <submittedName>
        <fullName evidence="1">Uncharacterized protein</fullName>
    </submittedName>
</protein>
<reference evidence="2" key="1">
    <citation type="submission" date="2016-04" db="EMBL/GenBank/DDBJ databases">
        <title>Comparative genomics of biotechnologically important yeasts.</title>
        <authorList>
            <consortium name="DOE Joint Genome Institute"/>
            <person name="Riley R."/>
            <person name="Haridas S."/>
            <person name="Wolfe K.H."/>
            <person name="Lopes M.R."/>
            <person name="Hittinger C.T."/>
            <person name="Goker M."/>
            <person name="Salamov A."/>
            <person name="Wisecaver J."/>
            <person name="Long T.M."/>
            <person name="Aerts A.L."/>
            <person name="Barry K."/>
            <person name="Choi C."/>
            <person name="Clum A."/>
            <person name="Coughlan A.Y."/>
            <person name="Deshpande S."/>
            <person name="Douglass A.P."/>
            <person name="Hanson S.J."/>
            <person name="Klenk H.-P."/>
            <person name="Labutti K."/>
            <person name="Lapidus A."/>
            <person name="Lindquist E."/>
            <person name="Lipzen A."/>
            <person name="Meier-Kolthoff J.P."/>
            <person name="Ohm R.A."/>
            <person name="Otillar R.P."/>
            <person name="Pangilinan J."/>
            <person name="Peng Y."/>
            <person name="Rokas A."/>
            <person name="Rosa C.A."/>
            <person name="Scheuner C."/>
            <person name="Sibirny A.A."/>
            <person name="Slot J.C."/>
            <person name="Stielow J.B."/>
            <person name="Sun H."/>
            <person name="Kurtzman C.P."/>
            <person name="Blackwell M."/>
            <person name="Grigoriev I.V."/>
            <person name="Jeffries T.W."/>
        </authorList>
    </citation>
    <scope>NUCLEOTIDE SEQUENCE [LARGE SCALE GENOMIC DNA]</scope>
    <source>
        <strain evidence="2">NRRL YB-2248</strain>
    </source>
</reference>
<dbReference type="EMBL" id="KV453851">
    <property type="protein sequence ID" value="ODV85803.1"/>
    <property type="molecule type" value="Genomic_DNA"/>
</dbReference>
<evidence type="ECO:0000313" key="1">
    <source>
        <dbReference type="EMBL" id="ODV85803.1"/>
    </source>
</evidence>
<organism evidence="1 2">
    <name type="scientific">[Candida] arabinofermentans NRRL YB-2248</name>
    <dbReference type="NCBI Taxonomy" id="983967"/>
    <lineage>
        <taxon>Eukaryota</taxon>
        <taxon>Fungi</taxon>
        <taxon>Dikarya</taxon>
        <taxon>Ascomycota</taxon>
        <taxon>Saccharomycotina</taxon>
        <taxon>Pichiomycetes</taxon>
        <taxon>Pichiales</taxon>
        <taxon>Pichiaceae</taxon>
        <taxon>Ogataea</taxon>
        <taxon>Ogataea/Candida clade</taxon>
    </lineage>
</organism>
<sequence length="98" mass="10745">MNANRFFVGNSTLGSLGILGIMLDHSWLNVNAEEIMLSAIGHLKSLGATFCFFIKIGSSHFTAVLAATIPFFDPFSYHPNDCGCSSRQKVFKLNQILC</sequence>
<gene>
    <name evidence="1" type="ORF">CANARDRAFT_27893</name>
</gene>
<keyword evidence="2" id="KW-1185">Reference proteome</keyword>
<accession>A0A1E4T227</accession>
<evidence type="ECO:0000313" key="2">
    <source>
        <dbReference type="Proteomes" id="UP000094801"/>
    </source>
</evidence>
<proteinExistence type="predicted"/>
<name>A0A1E4T227_9ASCO</name>